<keyword evidence="1" id="KW-1133">Transmembrane helix</keyword>
<gene>
    <name evidence="2" type="ORF">P0Y49_21195</name>
</gene>
<dbReference type="EMBL" id="CP119313">
    <property type="protein sequence ID" value="WEK19295.1"/>
    <property type="molecule type" value="Genomic_DNA"/>
</dbReference>
<accession>A0AAJ5W819</accession>
<name>A0AAJ5W819_9SPHI</name>
<keyword evidence="1" id="KW-0472">Membrane</keyword>
<evidence type="ECO:0000313" key="3">
    <source>
        <dbReference type="Proteomes" id="UP001214530"/>
    </source>
</evidence>
<feature type="transmembrane region" description="Helical" evidence="1">
    <location>
        <begin position="41"/>
        <end position="59"/>
    </location>
</feature>
<sequence length="99" mass="10903">MGDKEAPLQEIIETFKSYEFGGTWTARGGGYSEFLSLDETFGFGAALMGIIICIMVVLSPKQPLTQLVKGYLLQERFIVFTVFIKIHPLAISGGTLQII</sequence>
<dbReference type="AlphaFoldDB" id="A0AAJ5W819"/>
<organism evidence="2 3">
    <name type="scientific">Candidatus Pedobacter colombiensis</name>
    <dbReference type="NCBI Taxonomy" id="3121371"/>
    <lineage>
        <taxon>Bacteria</taxon>
        <taxon>Pseudomonadati</taxon>
        <taxon>Bacteroidota</taxon>
        <taxon>Sphingobacteriia</taxon>
        <taxon>Sphingobacteriales</taxon>
        <taxon>Sphingobacteriaceae</taxon>
        <taxon>Pedobacter</taxon>
    </lineage>
</organism>
<evidence type="ECO:0000313" key="2">
    <source>
        <dbReference type="EMBL" id="WEK19295.1"/>
    </source>
</evidence>
<proteinExistence type="predicted"/>
<reference evidence="2" key="1">
    <citation type="submission" date="2023-03" db="EMBL/GenBank/DDBJ databases">
        <title>Andean soil-derived lignocellulolytic bacterial consortium as a source of novel taxa and putative plastic-active enzymes.</title>
        <authorList>
            <person name="Diaz-Garcia L."/>
            <person name="Chuvochina M."/>
            <person name="Feuerriegel G."/>
            <person name="Bunk B."/>
            <person name="Sproer C."/>
            <person name="Streit W.R."/>
            <person name="Rodriguez L.M."/>
            <person name="Overmann J."/>
            <person name="Jimenez D.J."/>
        </authorList>
    </citation>
    <scope>NUCLEOTIDE SEQUENCE</scope>
    <source>
        <strain evidence="2">MAG 3858</strain>
    </source>
</reference>
<evidence type="ECO:0000256" key="1">
    <source>
        <dbReference type="SAM" id="Phobius"/>
    </source>
</evidence>
<protein>
    <submittedName>
        <fullName evidence="2">Uncharacterized protein</fullName>
    </submittedName>
</protein>
<keyword evidence="1" id="KW-0812">Transmembrane</keyword>
<dbReference type="Proteomes" id="UP001214530">
    <property type="component" value="Chromosome"/>
</dbReference>